<feature type="transmembrane region" description="Helical" evidence="8">
    <location>
        <begin position="200"/>
        <end position="221"/>
    </location>
</feature>
<dbReference type="GO" id="GO:0022857">
    <property type="term" value="F:transmembrane transporter activity"/>
    <property type="evidence" value="ECO:0007669"/>
    <property type="project" value="InterPro"/>
</dbReference>
<gene>
    <name evidence="10" type="ORF">PUW23_14270</name>
</gene>
<feature type="transmembrane region" description="Helical" evidence="8">
    <location>
        <begin position="359"/>
        <end position="382"/>
    </location>
</feature>
<feature type="transmembrane region" description="Helical" evidence="8">
    <location>
        <begin position="83"/>
        <end position="102"/>
    </location>
</feature>
<dbReference type="EMBL" id="CP118101">
    <property type="protein sequence ID" value="WDH80715.1"/>
    <property type="molecule type" value="Genomic_DNA"/>
</dbReference>
<proteinExistence type="inferred from homology"/>
<protein>
    <submittedName>
        <fullName evidence="10">DHA2 family efflux MFS transporter permease subunit</fullName>
    </submittedName>
</protein>
<evidence type="ECO:0000256" key="2">
    <source>
        <dbReference type="ARBA" id="ARBA00008537"/>
    </source>
</evidence>
<name>A0AAX3MW98_9BACL</name>
<evidence type="ECO:0000256" key="1">
    <source>
        <dbReference type="ARBA" id="ARBA00004651"/>
    </source>
</evidence>
<feature type="transmembrane region" description="Helical" evidence="8">
    <location>
        <begin position="328"/>
        <end position="347"/>
    </location>
</feature>
<dbReference type="RefSeq" id="WP_274358739.1">
    <property type="nucleotide sequence ID" value="NZ_CP118101.1"/>
</dbReference>
<sequence>MEQEKPDVKKGILLFILILGCFLSTLNQTLLNVALNDLMDVFKVSATTIQWLATGFMLVNGVLIPATAYLMKRFTTRQLFVSSMLLLLIGSVICAISPNFSILLTGRMIQAAGTGIITPLMMSVILIVFPIEKRGSVMGLIGFAIIFAPAIAPTLAGFIIEYVSWRWLFIGLVPFAAIVILLSLKYLANVSQTVKSKLDVVSVVLSTIGFGFILYGFSTAGSKGWDSLSVILSLIIGLVFTSLFCVRQIKSPDPLLNLDVFKNKMFTFTSLINVLVTMLMYADLILLPMYLQSGKGFTAFEAGLLLLPGAVINALLSPVTGKLYDKFGAKPLFVTGLLFIIPSMWAVTDLTGDTSYMYLMIRTICLRIGLSFITMPLNTAGLNALPRHLGTHGSAVNNTVRQIAGAIGTAVVITIYTTQAASHSIEVQSQNPTASSEFIATLSSILGSGDAYYFMMIIGIIALVLTLLMPGKKAQRQVTEQAVEKKETVLSK</sequence>
<accession>A0AAX3MW98</accession>
<feature type="domain" description="Major facilitator superfamily (MFS) profile" evidence="9">
    <location>
        <begin position="13"/>
        <end position="474"/>
    </location>
</feature>
<organism evidence="10 11">
    <name type="scientific">Paenibacillus urinalis</name>
    <dbReference type="NCBI Taxonomy" id="521520"/>
    <lineage>
        <taxon>Bacteria</taxon>
        <taxon>Bacillati</taxon>
        <taxon>Bacillota</taxon>
        <taxon>Bacilli</taxon>
        <taxon>Bacillales</taxon>
        <taxon>Paenibacillaceae</taxon>
        <taxon>Paenibacillus</taxon>
    </lineage>
</organism>
<keyword evidence="3" id="KW-0813">Transport</keyword>
<evidence type="ECO:0000313" key="11">
    <source>
        <dbReference type="Proteomes" id="UP001220962"/>
    </source>
</evidence>
<evidence type="ECO:0000256" key="7">
    <source>
        <dbReference type="ARBA" id="ARBA00023136"/>
    </source>
</evidence>
<keyword evidence="6 8" id="KW-1133">Transmembrane helix</keyword>
<keyword evidence="7 8" id="KW-0472">Membrane</keyword>
<dbReference type="Gene3D" id="1.20.1250.20">
    <property type="entry name" value="MFS general substrate transporter like domains"/>
    <property type="match status" value="1"/>
</dbReference>
<comment type="subcellular location">
    <subcellularLocation>
        <location evidence="1">Cell membrane</location>
        <topology evidence="1">Multi-pass membrane protein</topology>
    </subcellularLocation>
</comment>
<reference evidence="10" key="1">
    <citation type="submission" date="2023-02" db="EMBL/GenBank/DDBJ databases">
        <title>Pathogen: clinical or host-associated sample.</title>
        <authorList>
            <person name="Hergert J."/>
            <person name="Casey R."/>
            <person name="Wagner J."/>
            <person name="Young E.L."/>
            <person name="Oakeson K.F."/>
        </authorList>
    </citation>
    <scope>NUCLEOTIDE SEQUENCE</scope>
    <source>
        <strain evidence="10">2022CK-00830</strain>
    </source>
</reference>
<dbReference type="AlphaFoldDB" id="A0AAX3MW98"/>
<feature type="transmembrane region" description="Helical" evidence="8">
    <location>
        <begin position="451"/>
        <end position="469"/>
    </location>
</feature>
<feature type="transmembrane region" description="Helical" evidence="8">
    <location>
        <begin position="403"/>
        <end position="422"/>
    </location>
</feature>
<comment type="similarity">
    <text evidence="2">Belongs to the major facilitator superfamily. EmrB family.</text>
</comment>
<feature type="transmembrane region" description="Helical" evidence="8">
    <location>
        <begin position="166"/>
        <end position="188"/>
    </location>
</feature>
<feature type="transmembrane region" description="Helical" evidence="8">
    <location>
        <begin position="108"/>
        <end position="128"/>
    </location>
</feature>
<dbReference type="SUPFAM" id="SSF103473">
    <property type="entry name" value="MFS general substrate transporter"/>
    <property type="match status" value="1"/>
</dbReference>
<dbReference type="PROSITE" id="PS51257">
    <property type="entry name" value="PROKAR_LIPOPROTEIN"/>
    <property type="match status" value="1"/>
</dbReference>
<dbReference type="InterPro" id="IPR036259">
    <property type="entry name" value="MFS_trans_sf"/>
</dbReference>
<dbReference type="PANTHER" id="PTHR42718:SF9">
    <property type="entry name" value="MAJOR FACILITATOR SUPERFAMILY MULTIDRUG TRANSPORTER MFSC"/>
    <property type="match status" value="1"/>
</dbReference>
<evidence type="ECO:0000256" key="5">
    <source>
        <dbReference type="ARBA" id="ARBA00022692"/>
    </source>
</evidence>
<evidence type="ECO:0000256" key="3">
    <source>
        <dbReference type="ARBA" id="ARBA00022448"/>
    </source>
</evidence>
<evidence type="ECO:0000313" key="10">
    <source>
        <dbReference type="EMBL" id="WDH80715.1"/>
    </source>
</evidence>
<feature type="transmembrane region" description="Helical" evidence="8">
    <location>
        <begin position="297"/>
        <end position="316"/>
    </location>
</feature>
<feature type="transmembrane region" description="Helical" evidence="8">
    <location>
        <begin position="227"/>
        <end position="246"/>
    </location>
</feature>
<dbReference type="InterPro" id="IPR004638">
    <property type="entry name" value="EmrB-like"/>
</dbReference>
<feature type="transmembrane region" description="Helical" evidence="8">
    <location>
        <begin position="140"/>
        <end position="160"/>
    </location>
</feature>
<evidence type="ECO:0000259" key="9">
    <source>
        <dbReference type="PROSITE" id="PS50850"/>
    </source>
</evidence>
<dbReference type="CDD" id="cd17503">
    <property type="entry name" value="MFS_LmrB_MDR_like"/>
    <property type="match status" value="1"/>
</dbReference>
<evidence type="ECO:0000256" key="6">
    <source>
        <dbReference type="ARBA" id="ARBA00022989"/>
    </source>
</evidence>
<keyword evidence="5 8" id="KW-0812">Transmembrane</keyword>
<dbReference type="InterPro" id="IPR011701">
    <property type="entry name" value="MFS"/>
</dbReference>
<feature type="transmembrane region" description="Helical" evidence="8">
    <location>
        <begin position="51"/>
        <end position="71"/>
    </location>
</feature>
<dbReference type="Gene3D" id="1.20.1720.10">
    <property type="entry name" value="Multidrug resistance protein D"/>
    <property type="match status" value="1"/>
</dbReference>
<dbReference type="NCBIfam" id="TIGR00711">
    <property type="entry name" value="efflux_EmrB"/>
    <property type="match status" value="1"/>
</dbReference>
<dbReference type="InterPro" id="IPR020846">
    <property type="entry name" value="MFS_dom"/>
</dbReference>
<dbReference type="PANTHER" id="PTHR42718">
    <property type="entry name" value="MAJOR FACILITATOR SUPERFAMILY MULTIDRUG TRANSPORTER MFSC"/>
    <property type="match status" value="1"/>
</dbReference>
<keyword evidence="4" id="KW-1003">Cell membrane</keyword>
<dbReference type="PRINTS" id="PR01036">
    <property type="entry name" value="TCRTETB"/>
</dbReference>
<dbReference type="PROSITE" id="PS50850">
    <property type="entry name" value="MFS"/>
    <property type="match status" value="1"/>
</dbReference>
<feature type="transmembrane region" description="Helical" evidence="8">
    <location>
        <begin position="12"/>
        <end position="31"/>
    </location>
</feature>
<dbReference type="GO" id="GO:0005886">
    <property type="term" value="C:plasma membrane"/>
    <property type="evidence" value="ECO:0007669"/>
    <property type="project" value="UniProtKB-SubCell"/>
</dbReference>
<evidence type="ECO:0000256" key="4">
    <source>
        <dbReference type="ARBA" id="ARBA00022475"/>
    </source>
</evidence>
<dbReference type="Proteomes" id="UP001220962">
    <property type="component" value="Chromosome"/>
</dbReference>
<dbReference type="Pfam" id="PF07690">
    <property type="entry name" value="MFS_1"/>
    <property type="match status" value="1"/>
</dbReference>
<evidence type="ECO:0000256" key="8">
    <source>
        <dbReference type="SAM" id="Phobius"/>
    </source>
</evidence>
<feature type="transmembrane region" description="Helical" evidence="8">
    <location>
        <begin position="266"/>
        <end position="291"/>
    </location>
</feature>